<dbReference type="EMBL" id="BTGU01000009">
    <property type="protein sequence ID" value="GMN39103.1"/>
    <property type="molecule type" value="Genomic_DNA"/>
</dbReference>
<reference evidence="1" key="1">
    <citation type="submission" date="2023-07" db="EMBL/GenBank/DDBJ databases">
        <title>draft genome sequence of fig (Ficus carica).</title>
        <authorList>
            <person name="Takahashi T."/>
            <person name="Nishimura K."/>
        </authorList>
    </citation>
    <scope>NUCLEOTIDE SEQUENCE</scope>
</reference>
<dbReference type="AlphaFoldDB" id="A0AA88A4N0"/>
<dbReference type="Proteomes" id="UP001187192">
    <property type="component" value="Unassembled WGS sequence"/>
</dbReference>
<name>A0AA88A4N0_FICCA</name>
<proteinExistence type="predicted"/>
<gene>
    <name evidence="1" type="ORF">TIFTF001_008336</name>
</gene>
<organism evidence="1 2">
    <name type="scientific">Ficus carica</name>
    <name type="common">Common fig</name>
    <dbReference type="NCBI Taxonomy" id="3494"/>
    <lineage>
        <taxon>Eukaryota</taxon>
        <taxon>Viridiplantae</taxon>
        <taxon>Streptophyta</taxon>
        <taxon>Embryophyta</taxon>
        <taxon>Tracheophyta</taxon>
        <taxon>Spermatophyta</taxon>
        <taxon>Magnoliopsida</taxon>
        <taxon>eudicotyledons</taxon>
        <taxon>Gunneridae</taxon>
        <taxon>Pentapetalae</taxon>
        <taxon>rosids</taxon>
        <taxon>fabids</taxon>
        <taxon>Rosales</taxon>
        <taxon>Moraceae</taxon>
        <taxon>Ficeae</taxon>
        <taxon>Ficus</taxon>
    </lineage>
</organism>
<comment type="caution">
    <text evidence="1">The sequence shown here is derived from an EMBL/GenBank/DDBJ whole genome shotgun (WGS) entry which is preliminary data.</text>
</comment>
<accession>A0AA88A4N0</accession>
<evidence type="ECO:0000313" key="2">
    <source>
        <dbReference type="Proteomes" id="UP001187192"/>
    </source>
</evidence>
<protein>
    <submittedName>
        <fullName evidence="1">Uncharacterized protein</fullName>
    </submittedName>
</protein>
<sequence length="120" mass="13582">MGRSCRRVEERGEIVAPKLKPEKTVKSKRRSRRRLKLQRRRVLPNPVRVDPAMVSAVAITGDSRPAIWHRHEALGFWSLTITTGCLEREANGGYFCTCKRQNSTASRNWLGSSVTSPSHP</sequence>
<keyword evidence="2" id="KW-1185">Reference proteome</keyword>
<evidence type="ECO:0000313" key="1">
    <source>
        <dbReference type="EMBL" id="GMN39103.1"/>
    </source>
</evidence>